<name>A0A392TV50_9FABA</name>
<keyword evidence="2" id="KW-1185">Reference proteome</keyword>
<feature type="non-terminal residue" evidence="1">
    <location>
        <position position="34"/>
    </location>
</feature>
<organism evidence="1 2">
    <name type="scientific">Trifolium medium</name>
    <dbReference type="NCBI Taxonomy" id="97028"/>
    <lineage>
        <taxon>Eukaryota</taxon>
        <taxon>Viridiplantae</taxon>
        <taxon>Streptophyta</taxon>
        <taxon>Embryophyta</taxon>
        <taxon>Tracheophyta</taxon>
        <taxon>Spermatophyta</taxon>
        <taxon>Magnoliopsida</taxon>
        <taxon>eudicotyledons</taxon>
        <taxon>Gunneridae</taxon>
        <taxon>Pentapetalae</taxon>
        <taxon>rosids</taxon>
        <taxon>fabids</taxon>
        <taxon>Fabales</taxon>
        <taxon>Fabaceae</taxon>
        <taxon>Papilionoideae</taxon>
        <taxon>50 kb inversion clade</taxon>
        <taxon>NPAAA clade</taxon>
        <taxon>Hologalegina</taxon>
        <taxon>IRL clade</taxon>
        <taxon>Trifolieae</taxon>
        <taxon>Trifolium</taxon>
    </lineage>
</organism>
<reference evidence="1 2" key="1">
    <citation type="journal article" date="2018" name="Front. Plant Sci.">
        <title>Red Clover (Trifolium pratense) and Zigzag Clover (T. medium) - A Picture of Genomic Similarities and Differences.</title>
        <authorList>
            <person name="Dluhosova J."/>
            <person name="Istvanek J."/>
            <person name="Nedelnik J."/>
            <person name="Repkova J."/>
        </authorList>
    </citation>
    <scope>NUCLEOTIDE SEQUENCE [LARGE SCALE GENOMIC DNA]</scope>
    <source>
        <strain evidence="2">cv. 10/8</strain>
        <tissue evidence="1">Leaf</tissue>
    </source>
</reference>
<accession>A0A392TV50</accession>
<sequence length="34" mass="3731">MAKRKNIITDDDDIVGVRLSLGGRGSCHFQDDVV</sequence>
<dbReference type="EMBL" id="LXQA010663766">
    <property type="protein sequence ID" value="MCI64819.1"/>
    <property type="molecule type" value="Genomic_DNA"/>
</dbReference>
<dbReference type="Proteomes" id="UP000265520">
    <property type="component" value="Unassembled WGS sequence"/>
</dbReference>
<protein>
    <submittedName>
        <fullName evidence="1">Uncharacterized protein</fullName>
    </submittedName>
</protein>
<evidence type="ECO:0000313" key="1">
    <source>
        <dbReference type="EMBL" id="MCI64819.1"/>
    </source>
</evidence>
<dbReference type="AlphaFoldDB" id="A0A392TV50"/>
<comment type="caution">
    <text evidence="1">The sequence shown here is derived from an EMBL/GenBank/DDBJ whole genome shotgun (WGS) entry which is preliminary data.</text>
</comment>
<proteinExistence type="predicted"/>
<evidence type="ECO:0000313" key="2">
    <source>
        <dbReference type="Proteomes" id="UP000265520"/>
    </source>
</evidence>